<dbReference type="GO" id="GO:0016020">
    <property type="term" value="C:membrane"/>
    <property type="evidence" value="ECO:0007669"/>
    <property type="project" value="UniProtKB-SubCell"/>
</dbReference>
<dbReference type="PANTHER" id="PTHR23507:SF1">
    <property type="entry name" value="FI18259P1-RELATED"/>
    <property type="match status" value="1"/>
</dbReference>
<feature type="transmembrane region" description="Helical" evidence="5">
    <location>
        <begin position="240"/>
        <end position="259"/>
    </location>
</feature>
<dbReference type="OrthoDB" id="3026777at2759"/>
<evidence type="ECO:0000256" key="2">
    <source>
        <dbReference type="ARBA" id="ARBA00022692"/>
    </source>
</evidence>
<reference evidence="6" key="1">
    <citation type="submission" date="2021-03" db="EMBL/GenBank/DDBJ databases">
        <title>Chromosome level genome of the anhydrobiotic midge Polypedilum vanderplanki.</title>
        <authorList>
            <person name="Yoshida Y."/>
            <person name="Kikawada T."/>
            <person name="Gusev O."/>
        </authorList>
    </citation>
    <scope>NUCLEOTIDE SEQUENCE</scope>
    <source>
        <strain evidence="6">NIAS01</strain>
        <tissue evidence="6">Whole body or cell culture</tissue>
    </source>
</reference>
<dbReference type="EMBL" id="JADBJN010000001">
    <property type="protein sequence ID" value="KAG5684207.1"/>
    <property type="molecule type" value="Genomic_DNA"/>
</dbReference>
<gene>
    <name evidence="6" type="ORF">PVAND_013446</name>
</gene>
<dbReference type="InterPro" id="IPR011701">
    <property type="entry name" value="MFS"/>
</dbReference>
<feature type="transmembrane region" description="Helical" evidence="5">
    <location>
        <begin position="409"/>
        <end position="429"/>
    </location>
</feature>
<feature type="transmembrane region" description="Helical" evidence="5">
    <location>
        <begin position="210"/>
        <end position="234"/>
    </location>
</feature>
<feature type="transmembrane region" description="Helical" evidence="5">
    <location>
        <begin position="378"/>
        <end position="397"/>
    </location>
</feature>
<accession>A0A9J6CQQ5</accession>
<dbReference type="Proteomes" id="UP001107558">
    <property type="component" value="Chromosome 1"/>
</dbReference>
<dbReference type="GO" id="GO:0022857">
    <property type="term" value="F:transmembrane transporter activity"/>
    <property type="evidence" value="ECO:0007669"/>
    <property type="project" value="InterPro"/>
</dbReference>
<dbReference type="InterPro" id="IPR036259">
    <property type="entry name" value="MFS_trans_sf"/>
</dbReference>
<name>A0A9J6CQQ5_POLVA</name>
<dbReference type="Pfam" id="PF07690">
    <property type="entry name" value="MFS_1"/>
    <property type="match status" value="1"/>
</dbReference>
<dbReference type="SUPFAM" id="SSF103473">
    <property type="entry name" value="MFS general substrate transporter"/>
    <property type="match status" value="1"/>
</dbReference>
<feature type="transmembrane region" description="Helical" evidence="5">
    <location>
        <begin position="498"/>
        <end position="523"/>
    </location>
</feature>
<evidence type="ECO:0000256" key="4">
    <source>
        <dbReference type="ARBA" id="ARBA00023136"/>
    </source>
</evidence>
<feature type="transmembrane region" description="Helical" evidence="5">
    <location>
        <begin position="142"/>
        <end position="163"/>
    </location>
</feature>
<feature type="transmembrane region" description="Helical" evidence="5">
    <location>
        <begin position="14"/>
        <end position="38"/>
    </location>
</feature>
<feature type="transmembrane region" description="Helical" evidence="5">
    <location>
        <begin position="178"/>
        <end position="198"/>
    </location>
</feature>
<comment type="subcellular location">
    <subcellularLocation>
        <location evidence="1">Membrane</location>
        <topology evidence="1">Multi-pass membrane protein</topology>
    </subcellularLocation>
</comment>
<protein>
    <recommendedName>
        <fullName evidence="8">Adenylate cyclase</fullName>
    </recommendedName>
</protein>
<dbReference type="AlphaFoldDB" id="A0A9J6CQQ5"/>
<keyword evidence="3 5" id="KW-1133">Transmembrane helix</keyword>
<comment type="caution">
    <text evidence="6">The sequence shown here is derived from an EMBL/GenBank/DDBJ whole genome shotgun (WGS) entry which is preliminary data.</text>
</comment>
<organism evidence="6 7">
    <name type="scientific">Polypedilum vanderplanki</name>
    <name type="common">Sleeping chironomid midge</name>
    <dbReference type="NCBI Taxonomy" id="319348"/>
    <lineage>
        <taxon>Eukaryota</taxon>
        <taxon>Metazoa</taxon>
        <taxon>Ecdysozoa</taxon>
        <taxon>Arthropoda</taxon>
        <taxon>Hexapoda</taxon>
        <taxon>Insecta</taxon>
        <taxon>Pterygota</taxon>
        <taxon>Neoptera</taxon>
        <taxon>Endopterygota</taxon>
        <taxon>Diptera</taxon>
        <taxon>Nematocera</taxon>
        <taxon>Chironomoidea</taxon>
        <taxon>Chironomidae</taxon>
        <taxon>Chironominae</taxon>
        <taxon>Polypedilum</taxon>
        <taxon>Polypedilum</taxon>
    </lineage>
</organism>
<evidence type="ECO:0000313" key="6">
    <source>
        <dbReference type="EMBL" id="KAG5684207.1"/>
    </source>
</evidence>
<keyword evidence="7" id="KW-1185">Reference proteome</keyword>
<evidence type="ECO:0008006" key="8">
    <source>
        <dbReference type="Google" id="ProtNLM"/>
    </source>
</evidence>
<dbReference type="Gene3D" id="1.20.1250.20">
    <property type="entry name" value="MFS general substrate transporter like domains"/>
    <property type="match status" value="1"/>
</dbReference>
<evidence type="ECO:0000256" key="1">
    <source>
        <dbReference type="ARBA" id="ARBA00004141"/>
    </source>
</evidence>
<proteinExistence type="predicted"/>
<keyword evidence="2 5" id="KW-0812">Transmembrane</keyword>
<feature type="transmembrane region" description="Helical" evidence="5">
    <location>
        <begin position="342"/>
        <end position="358"/>
    </location>
</feature>
<evidence type="ECO:0000256" key="5">
    <source>
        <dbReference type="SAM" id="Phobius"/>
    </source>
</evidence>
<evidence type="ECO:0000313" key="7">
    <source>
        <dbReference type="Proteomes" id="UP001107558"/>
    </source>
</evidence>
<dbReference type="PANTHER" id="PTHR23507">
    <property type="entry name" value="ZGC:174356"/>
    <property type="match status" value="1"/>
</dbReference>
<feature type="transmembrane region" description="Helical" evidence="5">
    <location>
        <begin position="111"/>
        <end position="130"/>
    </location>
</feature>
<sequence length="553" mass="61965">MANPKDLRGFFKKIISFISVEPFVLCWFLPSCILIVAMENLNLEKACRVNLGLGDEICRNMINKTINDINCAEVDFTAEIDANKTDDPVYNLTRSVCVAETESQKLLSVVFGLRSPISAVFPLIIVLFAGGWSDKKGIRKPLVLLPIVGELIGSIVLLLSSIFMNEIPMEVPAFAERVVPSVFGGQTLMLMGVYSYLSQMTTEENRTLRFGCFTVFLTLVPILSIPFSGVLFNVLGYTKLFTLCVIIYILGILYIIFILQEVKTTVASAPSVVSEGGQENPAFVNDNNNAATTVEQINKNANDATTEEITKKGFLREFFDPTLALQLIDVIVKKREGHLRNLVWLVLLCNIIFLASLGENDLSYLYTRLKLNWDGVQFSLHLTYSTAIALLGTLLMVGVFSKFIGISDAMIGIISTICTLISKPIYAFAITTFMFYTGTTVDIFLSTKAIAIKSIISKIIETDELGRMFSVLGILESVSNFIFPTLYSFVYLHTVETFIGAIYFLSEFFFILTLIMFIIIYMMMKKTLKKSEKDTEFMEHYKSNPDLYETTKM</sequence>
<keyword evidence="4 5" id="KW-0472">Membrane</keyword>
<evidence type="ECO:0000256" key="3">
    <source>
        <dbReference type="ARBA" id="ARBA00022989"/>
    </source>
</evidence>